<reference evidence="5 6" key="1">
    <citation type="journal article" date="2015" name="Nature">
        <title>rRNA introns, odd ribosomes, and small enigmatic genomes across a large radiation of phyla.</title>
        <authorList>
            <person name="Brown C.T."/>
            <person name="Hug L.A."/>
            <person name="Thomas B.C."/>
            <person name="Sharon I."/>
            <person name="Castelle C.J."/>
            <person name="Singh A."/>
            <person name="Wilkins M.J."/>
            <person name="Williams K.H."/>
            <person name="Banfield J.F."/>
        </authorList>
    </citation>
    <scope>NUCLEOTIDE SEQUENCE [LARGE SCALE GENOMIC DNA]</scope>
</reference>
<dbReference type="GO" id="GO:0051287">
    <property type="term" value="F:NAD binding"/>
    <property type="evidence" value="ECO:0007669"/>
    <property type="project" value="InterPro"/>
</dbReference>
<evidence type="ECO:0000256" key="2">
    <source>
        <dbReference type="PIRNR" id="PIRNR000124"/>
    </source>
</evidence>
<feature type="domain" description="UDP-glucose/GDP-mannose dehydrogenase N-terminal" evidence="4">
    <location>
        <begin position="5"/>
        <end position="172"/>
    </location>
</feature>
<dbReference type="Pfam" id="PF03721">
    <property type="entry name" value="UDPG_MGDP_dh_N"/>
    <property type="match status" value="1"/>
</dbReference>
<dbReference type="InterPro" id="IPR001732">
    <property type="entry name" value="UDP-Glc/GDP-Man_DH_N"/>
</dbReference>
<evidence type="ECO:0000256" key="1">
    <source>
        <dbReference type="ARBA" id="ARBA00006601"/>
    </source>
</evidence>
<comment type="caution">
    <text evidence="5">The sequence shown here is derived from an EMBL/GenBank/DDBJ whole genome shotgun (WGS) entry which is preliminary data.</text>
</comment>
<dbReference type="AlphaFoldDB" id="A0A0G1B706"/>
<dbReference type="PIRSF" id="PIRSF000124">
    <property type="entry name" value="UDPglc_GDPman_dh"/>
    <property type="match status" value="1"/>
</dbReference>
<dbReference type="SUPFAM" id="SSF51735">
    <property type="entry name" value="NAD(P)-binding Rossmann-fold domains"/>
    <property type="match status" value="1"/>
</dbReference>
<evidence type="ECO:0000313" key="6">
    <source>
        <dbReference type="Proteomes" id="UP000034785"/>
    </source>
</evidence>
<dbReference type="InterPro" id="IPR013328">
    <property type="entry name" value="6PGD_dom2"/>
</dbReference>
<dbReference type="PANTHER" id="PTHR43750">
    <property type="entry name" value="UDP-GLUCOSE 6-DEHYDROGENASE TUAD"/>
    <property type="match status" value="1"/>
</dbReference>
<feature type="domain" description="UDP-glucose/GDP-mannose dehydrogenase dimerisation" evidence="3">
    <location>
        <begin position="189"/>
        <end position="284"/>
    </location>
</feature>
<evidence type="ECO:0000259" key="4">
    <source>
        <dbReference type="Pfam" id="PF03721"/>
    </source>
</evidence>
<dbReference type="InterPro" id="IPR014026">
    <property type="entry name" value="UDP-Glc/GDP-Man_DH_dimer"/>
</dbReference>
<dbReference type="InterPro" id="IPR008927">
    <property type="entry name" value="6-PGluconate_DH-like_C_sf"/>
</dbReference>
<dbReference type="Gene3D" id="3.40.50.720">
    <property type="entry name" value="NAD(P)-binding Rossmann-like Domain"/>
    <property type="match status" value="1"/>
</dbReference>
<protein>
    <submittedName>
        <fullName evidence="5">Nucleotide sugar dehydrogenase</fullName>
    </submittedName>
</protein>
<comment type="similarity">
    <text evidence="1 2">Belongs to the UDP-glucose/GDP-mannose dehydrogenase family.</text>
</comment>
<evidence type="ECO:0000259" key="3">
    <source>
        <dbReference type="Pfam" id="PF00984"/>
    </source>
</evidence>
<dbReference type="PATRIC" id="fig|1618425.3.peg.832"/>
<gene>
    <name evidence="5" type="ORF">UV41_C0062G0002</name>
</gene>
<dbReference type="Proteomes" id="UP000034785">
    <property type="component" value="Unassembled WGS sequence"/>
</dbReference>
<dbReference type="EMBL" id="LCEJ01000062">
    <property type="protein sequence ID" value="KKS69175.1"/>
    <property type="molecule type" value="Genomic_DNA"/>
</dbReference>
<dbReference type="GO" id="GO:0000271">
    <property type="term" value="P:polysaccharide biosynthetic process"/>
    <property type="evidence" value="ECO:0007669"/>
    <property type="project" value="InterPro"/>
</dbReference>
<dbReference type="GO" id="GO:0016616">
    <property type="term" value="F:oxidoreductase activity, acting on the CH-OH group of donors, NAD or NADP as acceptor"/>
    <property type="evidence" value="ECO:0007669"/>
    <property type="project" value="InterPro"/>
</dbReference>
<dbReference type="InterPro" id="IPR017476">
    <property type="entry name" value="UDP-Glc/GDP-Man"/>
</dbReference>
<accession>A0A0G1B706</accession>
<organism evidence="5 6">
    <name type="scientific">Candidatus Daviesbacteria bacterium GW2011_GWA2_42_7</name>
    <dbReference type="NCBI Taxonomy" id="1618425"/>
    <lineage>
        <taxon>Bacteria</taxon>
        <taxon>Candidatus Daviesiibacteriota</taxon>
    </lineage>
</organism>
<evidence type="ECO:0000313" key="5">
    <source>
        <dbReference type="EMBL" id="KKS69175.1"/>
    </source>
</evidence>
<dbReference type="Pfam" id="PF00984">
    <property type="entry name" value="UDPG_MGDP_dh"/>
    <property type="match status" value="1"/>
</dbReference>
<dbReference type="SUPFAM" id="SSF48179">
    <property type="entry name" value="6-phosphogluconate dehydrogenase C-terminal domain-like"/>
    <property type="match status" value="1"/>
</dbReference>
<dbReference type="PIRSF" id="PIRSF500136">
    <property type="entry name" value="UDP_ManNAc_DH"/>
    <property type="match status" value="1"/>
</dbReference>
<dbReference type="GO" id="GO:0016628">
    <property type="term" value="F:oxidoreductase activity, acting on the CH-CH group of donors, NAD or NADP as acceptor"/>
    <property type="evidence" value="ECO:0007669"/>
    <property type="project" value="InterPro"/>
</dbReference>
<dbReference type="PANTHER" id="PTHR43750:SF3">
    <property type="entry name" value="UDP-GLUCOSE 6-DEHYDROGENASE TUAD"/>
    <property type="match status" value="1"/>
</dbReference>
<sequence length="302" mass="33592">MNNPTICIIGPGVVGQATGKVFAAKGYEVAFLGGNLSKIEKLREEGYTAYERDELMDGGYDFDISILCVPTPTRDGKIDLTPMEAAAIDLGKRIAKTKKYHLVVVKSTVVPGTTENLVIKTIEKYSGKKVGRDFGACMNPEYLREKTAYDDTFAPWIILIGEYDKKSGDLLNSVYEGKFNCSIFRCEIREAEMQKYVHNLFNAAKITFYNEMRKIAGQIDVDADKIFKYAAISCEGMWNPKYGIANLGPFDGSCLPKDTEAFLDWAQSNGFDASLLRSVVNVNDTLARKSGVKNNHETEYTL</sequence>
<name>A0A0G1B706_9BACT</name>
<dbReference type="InterPro" id="IPR028359">
    <property type="entry name" value="UDP_ManNAc/GlcNAc_DH"/>
</dbReference>
<proteinExistence type="inferred from homology"/>
<dbReference type="InterPro" id="IPR036291">
    <property type="entry name" value="NAD(P)-bd_dom_sf"/>
</dbReference>
<dbReference type="Gene3D" id="1.10.1040.10">
    <property type="entry name" value="N-(1-d-carboxylethyl)-l-norvaline Dehydrogenase, domain 2"/>
    <property type="match status" value="1"/>
</dbReference>